<name>N6TM26_DENPD</name>
<dbReference type="Gene3D" id="1.20.5.110">
    <property type="match status" value="1"/>
</dbReference>
<gene>
    <name evidence="3" type="ORF">YQE_04510</name>
</gene>
<dbReference type="Pfam" id="PF10152">
    <property type="entry name" value="CCDC53"/>
    <property type="match status" value="1"/>
</dbReference>
<evidence type="ECO:0000256" key="1">
    <source>
        <dbReference type="ARBA" id="ARBA00006290"/>
    </source>
</evidence>
<dbReference type="GO" id="GO:0030041">
    <property type="term" value="P:actin filament polymerization"/>
    <property type="evidence" value="ECO:0007669"/>
    <property type="project" value="TreeGrafter"/>
</dbReference>
<dbReference type="OrthoDB" id="268027at2759"/>
<comment type="similarity">
    <text evidence="1">Belongs to the CCDC53 family.</text>
</comment>
<evidence type="ECO:0000256" key="2">
    <source>
        <dbReference type="SAM" id="MobiDB-lite"/>
    </source>
</evidence>
<feature type="compositionally biased region" description="Polar residues" evidence="2">
    <location>
        <begin position="94"/>
        <end position="118"/>
    </location>
</feature>
<protein>
    <submittedName>
        <fullName evidence="3">Uncharacterized protein</fullName>
    </submittedName>
</protein>
<dbReference type="HOGENOM" id="CLU_117940_1_0_1"/>
<dbReference type="PANTHER" id="PTHR13015:SF0">
    <property type="entry name" value="WASH COMPLEX SUBUNIT 3"/>
    <property type="match status" value="1"/>
</dbReference>
<dbReference type="GO" id="GO:0071203">
    <property type="term" value="C:WASH complex"/>
    <property type="evidence" value="ECO:0007669"/>
    <property type="project" value="InterPro"/>
</dbReference>
<reference evidence="3" key="1">
    <citation type="journal article" date="2013" name="Genome Biol.">
        <title>Draft genome of the mountain pine beetle, Dendroctonus ponderosae Hopkins, a major forest pest.</title>
        <authorList>
            <person name="Keeling C.I."/>
            <person name="Yuen M.M."/>
            <person name="Liao N.Y."/>
            <person name="Docking T.R."/>
            <person name="Chan S.K."/>
            <person name="Taylor G.A."/>
            <person name="Palmquist D.L."/>
            <person name="Jackman S.D."/>
            <person name="Nguyen A."/>
            <person name="Li M."/>
            <person name="Henderson H."/>
            <person name="Janes J.K."/>
            <person name="Zhao Y."/>
            <person name="Pandoh P."/>
            <person name="Moore R."/>
            <person name="Sperling F.A."/>
            <person name="Huber D.P."/>
            <person name="Birol I."/>
            <person name="Jones S.J."/>
            <person name="Bohlmann J."/>
        </authorList>
    </citation>
    <scope>NUCLEOTIDE SEQUENCE</scope>
</reference>
<feature type="non-terminal residue" evidence="3">
    <location>
        <position position="1"/>
    </location>
</feature>
<accession>N6TM26</accession>
<proteinExistence type="inferred from homology"/>
<organism evidence="3">
    <name type="scientific">Dendroctonus ponderosae</name>
    <name type="common">Mountain pine beetle</name>
    <dbReference type="NCBI Taxonomy" id="77166"/>
    <lineage>
        <taxon>Eukaryota</taxon>
        <taxon>Metazoa</taxon>
        <taxon>Ecdysozoa</taxon>
        <taxon>Arthropoda</taxon>
        <taxon>Hexapoda</taxon>
        <taxon>Insecta</taxon>
        <taxon>Pterygota</taxon>
        <taxon>Neoptera</taxon>
        <taxon>Endopterygota</taxon>
        <taxon>Coleoptera</taxon>
        <taxon>Polyphaga</taxon>
        <taxon>Cucujiformia</taxon>
        <taxon>Curculionidae</taxon>
        <taxon>Scolytinae</taxon>
        <taxon>Dendroctonus</taxon>
    </lineage>
</organism>
<dbReference type="AlphaFoldDB" id="N6TM26"/>
<dbReference type="InterPro" id="IPR019309">
    <property type="entry name" value="WASHC3"/>
</dbReference>
<dbReference type="GO" id="GO:0006887">
    <property type="term" value="P:exocytosis"/>
    <property type="evidence" value="ECO:0007669"/>
    <property type="project" value="TreeGrafter"/>
</dbReference>
<sequence>MKMQTDELPHIKTDLDYTQIPPIQQKRIIAFVNHFITNTVSYLNTFCQSCESRFMQFEYKVQKIEASLLILESQLSSIPEFNGEQTRRNESPKVPQTDSVQENATVNKEANQAQQEPVEQTGVKASEDPRFAKFFKMLKVGVQAPAVKLQMKAEGVDPAVLDNPDAVIPDV</sequence>
<evidence type="ECO:0000313" key="3">
    <source>
        <dbReference type="EMBL" id="ENN79043.1"/>
    </source>
</evidence>
<dbReference type="OMA" id="GCETKFV"/>
<dbReference type="PANTHER" id="PTHR13015">
    <property type="entry name" value="PROTEIN AD-016-RELATED"/>
    <property type="match status" value="1"/>
</dbReference>
<dbReference type="EMBL" id="KB740761">
    <property type="protein sequence ID" value="ENN79043.1"/>
    <property type="molecule type" value="Genomic_DNA"/>
</dbReference>
<feature type="region of interest" description="Disordered" evidence="2">
    <location>
        <begin position="80"/>
        <end position="125"/>
    </location>
</feature>